<dbReference type="SUPFAM" id="SSF56935">
    <property type="entry name" value="Porins"/>
    <property type="match status" value="1"/>
</dbReference>
<dbReference type="InterPro" id="IPR045741">
    <property type="entry name" value="PorV"/>
</dbReference>
<sequence>MRLKAIILLMLFVLTGFTEAMAVGEAAAPSLIISPSARAWGLGQSYVAIADDATAMYWNPGGLGFLEGSHISLTHSQLIPMLADDVYYESLNFAHNMERIGTIGFNAIYLTYGKWWETTPSGEQVQEHTSYEFAIGGYYAFMLNENNSLGVGLKITRVFLAPATAQTGFVEGAGWSFAADFGYLGKVGDRFSYGVALQNLGPDMSFVSKDESAPLPRTLRGGIAVKPFLSDTYSSILSVEVTKALIGLDEIFTEGNFSAANRDATLNTGFEVMIANFVAPRLGYIYDHDGKIEGFTFGFGIRAPIGGGLHFDYASVPKAEELGRESKFSINYKL</sequence>
<evidence type="ECO:0000259" key="2">
    <source>
        <dbReference type="Pfam" id="PF19572"/>
    </source>
</evidence>
<keyword evidence="1" id="KW-0732">Signal</keyword>
<proteinExistence type="predicted"/>
<gene>
    <name evidence="3" type="ORF">ACFL2Z_01690</name>
</gene>
<feature type="chain" id="PRO_5045297384" evidence="1">
    <location>
        <begin position="23"/>
        <end position="334"/>
    </location>
</feature>
<evidence type="ECO:0000256" key="1">
    <source>
        <dbReference type="SAM" id="SignalP"/>
    </source>
</evidence>
<protein>
    <submittedName>
        <fullName evidence="3">PorV/PorQ family protein</fullName>
    </submittedName>
</protein>
<dbReference type="Gene3D" id="2.40.160.60">
    <property type="entry name" value="Outer membrane protein transport protein (OMPP1/FadL/TodX)"/>
    <property type="match status" value="1"/>
</dbReference>
<keyword evidence="4" id="KW-1185">Reference proteome</keyword>
<comment type="caution">
    <text evidence="3">The sequence shown here is derived from an EMBL/GenBank/DDBJ whole genome shotgun (WGS) entry which is preliminary data.</text>
</comment>
<feature type="signal peptide" evidence="1">
    <location>
        <begin position="1"/>
        <end position="22"/>
    </location>
</feature>
<name>A0ABV6YNG7_UNCEI</name>
<feature type="domain" description="Type IX secretion system protein PorV" evidence="2">
    <location>
        <begin position="25"/>
        <end position="246"/>
    </location>
</feature>
<dbReference type="NCBIfam" id="NF033709">
    <property type="entry name" value="PorV_fam"/>
    <property type="match status" value="1"/>
</dbReference>
<dbReference type="Pfam" id="PF19572">
    <property type="entry name" value="PorV"/>
    <property type="match status" value="1"/>
</dbReference>
<reference evidence="3 4" key="1">
    <citation type="submission" date="2024-09" db="EMBL/GenBank/DDBJ databases">
        <authorList>
            <person name="D'Angelo T."/>
        </authorList>
    </citation>
    <scope>NUCLEOTIDE SEQUENCE [LARGE SCALE GENOMIC DNA]</scope>
    <source>
        <strain evidence="3">SAG AM-311-F02</strain>
    </source>
</reference>
<evidence type="ECO:0000313" key="3">
    <source>
        <dbReference type="EMBL" id="MFC1799607.1"/>
    </source>
</evidence>
<dbReference type="EMBL" id="JBHPEI010000016">
    <property type="protein sequence ID" value="MFC1799607.1"/>
    <property type="molecule type" value="Genomic_DNA"/>
</dbReference>
<evidence type="ECO:0000313" key="4">
    <source>
        <dbReference type="Proteomes" id="UP001594288"/>
    </source>
</evidence>
<organism evidence="3 4">
    <name type="scientific">Eiseniibacteriota bacterium</name>
    <dbReference type="NCBI Taxonomy" id="2212470"/>
    <lineage>
        <taxon>Bacteria</taxon>
        <taxon>Candidatus Eiseniibacteriota</taxon>
    </lineage>
</organism>
<dbReference type="Proteomes" id="UP001594288">
    <property type="component" value="Unassembled WGS sequence"/>
</dbReference>
<accession>A0ABV6YNG7</accession>